<feature type="transmembrane region" description="Helical" evidence="1">
    <location>
        <begin position="12"/>
        <end position="30"/>
    </location>
</feature>
<protein>
    <submittedName>
        <fullName evidence="2">Ribosomal protein-like protein</fullName>
    </submittedName>
</protein>
<keyword evidence="1" id="KW-1133">Transmembrane helix</keyword>
<dbReference type="EMBL" id="MT774375">
    <property type="protein sequence ID" value="QOR58022.1"/>
    <property type="molecule type" value="Genomic_DNA"/>
</dbReference>
<dbReference type="RefSeq" id="YP_010110180.1">
    <property type="nucleotide sequence ID" value="NC_055868.1"/>
</dbReference>
<keyword evidence="3" id="KW-1185">Reference proteome</keyword>
<evidence type="ECO:0000313" key="2">
    <source>
        <dbReference type="EMBL" id="QOR58022.1"/>
    </source>
</evidence>
<dbReference type="GeneID" id="65128474"/>
<keyword evidence="2" id="KW-0687">Ribonucleoprotein</keyword>
<reference evidence="2 3" key="1">
    <citation type="submission" date="2020-07" db="EMBL/GenBank/DDBJ databases">
        <title>Taxonomic proposal: Crassvirales, a new order of highly abundant and diverse bacterial viruses.</title>
        <authorList>
            <person name="Shkoporov A.N."/>
            <person name="Stockdale S.R."/>
            <person name="Guerin E."/>
            <person name="Ross R.P."/>
            <person name="Hill C."/>
        </authorList>
    </citation>
    <scope>NUCLEOTIDE SEQUENCE [LARGE SCALE GENOMIC DNA]</scope>
</reference>
<organism evidence="2 3">
    <name type="scientific">uncultured phage cr50_1</name>
    <dbReference type="NCBI Taxonomy" id="2772059"/>
    <lineage>
        <taxon>Viruses</taxon>
        <taxon>Duplodnaviria</taxon>
        <taxon>Heunggongvirae</taxon>
        <taxon>Uroviricota</taxon>
        <taxon>Caudoviricetes</taxon>
        <taxon>Crassvirales</taxon>
        <taxon>Suoliviridae</taxon>
        <taxon>Boorivirinae</taxon>
        <taxon>Cohcovirus</taxon>
        <taxon>Cohcovirus hiberniae</taxon>
    </lineage>
</organism>
<evidence type="ECO:0000313" key="3">
    <source>
        <dbReference type="Proteomes" id="UP000593838"/>
    </source>
</evidence>
<dbReference type="KEGG" id="vg:65128474"/>
<sequence>MDTITKSSIKCLIYIIILFVTICGGLYAVISTKELIAVSLGAGIICGLLFILINIESQKIEKYLIEEEEKQQD</sequence>
<name>A0A7M1RVY0_9CAUD</name>
<keyword evidence="2" id="KW-0689">Ribosomal protein</keyword>
<feature type="transmembrane region" description="Helical" evidence="1">
    <location>
        <begin position="36"/>
        <end position="55"/>
    </location>
</feature>
<keyword evidence="1" id="KW-0812">Transmembrane</keyword>
<evidence type="ECO:0000256" key="1">
    <source>
        <dbReference type="SAM" id="Phobius"/>
    </source>
</evidence>
<dbReference type="Proteomes" id="UP000593838">
    <property type="component" value="Segment"/>
</dbReference>
<accession>A0A7M1RVY0</accession>
<keyword evidence="1" id="KW-0472">Membrane</keyword>
<proteinExistence type="predicted"/>